<protein>
    <submittedName>
        <fullName evidence="2">Carboxypeptidase family protein</fullName>
    </submittedName>
</protein>
<dbReference type="GO" id="GO:0004180">
    <property type="term" value="F:carboxypeptidase activity"/>
    <property type="evidence" value="ECO:0007669"/>
    <property type="project" value="UniProtKB-KW"/>
</dbReference>
<evidence type="ECO:0000256" key="1">
    <source>
        <dbReference type="SAM" id="SignalP"/>
    </source>
</evidence>
<organism evidence="2 3">
    <name type="scientific">Edaphobacter modestus</name>
    <dbReference type="NCBI Taxonomy" id="388466"/>
    <lineage>
        <taxon>Bacteria</taxon>
        <taxon>Pseudomonadati</taxon>
        <taxon>Acidobacteriota</taxon>
        <taxon>Terriglobia</taxon>
        <taxon>Terriglobales</taxon>
        <taxon>Acidobacteriaceae</taxon>
        <taxon>Edaphobacter</taxon>
    </lineage>
</organism>
<evidence type="ECO:0000313" key="2">
    <source>
        <dbReference type="EMBL" id="RZU40453.1"/>
    </source>
</evidence>
<evidence type="ECO:0000313" key="3">
    <source>
        <dbReference type="Proteomes" id="UP000292958"/>
    </source>
</evidence>
<dbReference type="InterPro" id="IPR008969">
    <property type="entry name" value="CarboxyPept-like_regulatory"/>
</dbReference>
<dbReference type="OrthoDB" id="121990at2"/>
<name>A0A4Q7YTW7_9BACT</name>
<dbReference type="Proteomes" id="UP000292958">
    <property type="component" value="Unassembled WGS sequence"/>
</dbReference>
<comment type="caution">
    <text evidence="2">The sequence shown here is derived from an EMBL/GenBank/DDBJ whole genome shotgun (WGS) entry which is preliminary data.</text>
</comment>
<proteinExistence type="predicted"/>
<feature type="chain" id="PRO_5020946335" evidence="1">
    <location>
        <begin position="22"/>
        <end position="374"/>
    </location>
</feature>
<dbReference type="GO" id="GO:0030246">
    <property type="term" value="F:carbohydrate binding"/>
    <property type="evidence" value="ECO:0007669"/>
    <property type="project" value="InterPro"/>
</dbReference>
<dbReference type="EMBL" id="SHKW01000001">
    <property type="protein sequence ID" value="RZU40453.1"/>
    <property type="molecule type" value="Genomic_DNA"/>
</dbReference>
<dbReference type="AlphaFoldDB" id="A0A4Q7YTW7"/>
<keyword evidence="2" id="KW-0121">Carboxypeptidase</keyword>
<keyword evidence="2" id="KW-0378">Hydrolase</keyword>
<keyword evidence="2" id="KW-0645">Protease</keyword>
<keyword evidence="1" id="KW-0732">Signal</keyword>
<dbReference type="InterPro" id="IPR013784">
    <property type="entry name" value="Carb-bd-like_fold"/>
</dbReference>
<gene>
    <name evidence="2" type="ORF">BDD14_1916</name>
</gene>
<accession>A0A4Q7YTW7</accession>
<reference evidence="2 3" key="1">
    <citation type="submission" date="2019-02" db="EMBL/GenBank/DDBJ databases">
        <title>Genomic Encyclopedia of Archaeal and Bacterial Type Strains, Phase II (KMG-II): from individual species to whole genera.</title>
        <authorList>
            <person name="Goeker M."/>
        </authorList>
    </citation>
    <scope>NUCLEOTIDE SEQUENCE [LARGE SCALE GENOMIC DNA]</scope>
    <source>
        <strain evidence="2 3">DSM 18101</strain>
    </source>
</reference>
<keyword evidence="3" id="KW-1185">Reference proteome</keyword>
<dbReference type="RefSeq" id="WP_130418521.1">
    <property type="nucleotide sequence ID" value="NZ_SHKW01000001.1"/>
</dbReference>
<sequence length="374" mass="40164">MFWTTRSLLLTIILVSSASFAASQIQPTGTGSIRGHVTLADTNGPATGTIISILPPPLKLSIPEEGEYIVFDQISRGQFHATVDSTGAYQIDKIPPGDFTVLTWLPGYISHDPADDPQPSHPDVQYLHVQAGQIIVHDLQLERGGSIEGTVRYADGRIAHIGKNVAAEVAVNLEKQTPDGHFARFGGAAHTDSDGHYVCMSLPPGTYLVFTALQGGTVTTTRGTSATGGLLMFAPSTVRPSKALRINLGRQETRKDVDVEIPVTGLHTISGKVVNSAGEPVTQGIVRLYPTNETNVSRASPLGKEGEFSFESMPDDRYVVSVEFAGEQEFVGITKDQTGIRMRMHKPLYRNITTEVSISGHNPAPLNLTATTNP</sequence>
<dbReference type="SUPFAM" id="SSF49452">
    <property type="entry name" value="Starch-binding domain-like"/>
    <property type="match status" value="2"/>
</dbReference>
<dbReference type="Gene3D" id="2.60.40.1120">
    <property type="entry name" value="Carboxypeptidase-like, regulatory domain"/>
    <property type="match status" value="1"/>
</dbReference>
<feature type="signal peptide" evidence="1">
    <location>
        <begin position="1"/>
        <end position="21"/>
    </location>
</feature>
<dbReference type="SUPFAM" id="SSF49464">
    <property type="entry name" value="Carboxypeptidase regulatory domain-like"/>
    <property type="match status" value="1"/>
</dbReference>